<dbReference type="Proteomes" id="UP000092713">
    <property type="component" value="Unassembled WGS sequence"/>
</dbReference>
<feature type="region of interest" description="Disordered" evidence="1">
    <location>
        <begin position="486"/>
        <end position="507"/>
    </location>
</feature>
<reference evidence="2 3" key="1">
    <citation type="submission" date="2016-04" db="EMBL/GenBank/DDBJ databases">
        <title>Draft genome sequence of Janthinobacterium psychrotolerans sp. nov., isolated from freshwater sediments in Denmark.</title>
        <authorList>
            <person name="Gong X."/>
            <person name="Skrivergaard S."/>
            <person name="Korsgaard B.S."/>
            <person name="Schreiber L."/>
            <person name="Marshall I.P."/>
            <person name="Finster K."/>
            <person name="Schramm A."/>
        </authorList>
    </citation>
    <scope>NUCLEOTIDE SEQUENCE [LARGE SCALE GENOMIC DNA]</scope>
    <source>
        <strain evidence="2 3">S3-2</strain>
    </source>
</reference>
<evidence type="ECO:0000256" key="1">
    <source>
        <dbReference type="SAM" id="MobiDB-lite"/>
    </source>
</evidence>
<feature type="compositionally biased region" description="Basic and acidic residues" evidence="1">
    <location>
        <begin position="486"/>
        <end position="498"/>
    </location>
</feature>
<dbReference type="EMBL" id="LOCQ01000057">
    <property type="protein sequence ID" value="OBV38623.1"/>
    <property type="molecule type" value="Genomic_DNA"/>
</dbReference>
<sequence>MSAQKNSAFMRDAFQSIIDRFEPDGERLVLFTTFNFHPGFFESNVLPLLAGDTVADLAGVSETRHAINEELKKIQVLVVNDRSTLPEPKGGMRYGCLSVGLRKGRFHPKLMLMAGTLKDSCQRGLWLFVGSGNLTLSGWARNREIVGVTPVASQHAAELTLLLHWLREQARAQLDDVNGHEEGGVRQVLDALLACLQDEAQLHADHAGMPSLHLALPFEQRGDLLQSLVADRAWRRATVVSPFWSDVPGLVRKLGVTECRFVPSLQKGAYAFPISTLPAHDPHSFGKFGDDQYTHAKALLLEQDDGAGVLCVGSANFTAAALSPIGMANVEAMLRYALPAGASPWPPFQLLGRDQLDDKDGAAGEEPSPLPPVDVTVYYDWRQHEFGGHLAVLEPQEAFDIWLEVAGHRHHFSSGGKLPRIKAHCNRPQRAFIVRWRDAAGAPGSWSGAVLQINAQDDELQYAPRPRLDKVLELLRSLDPELSDEELRKRAARRRGEGGGDGEQDEGDASYDYFGLFQATWKLRAHLQRRLAAKETVPVFDSLSPYSVSTLYRAITLQPAVRPSEKIGRYIQLTEVKQVLDSLAHAGLKAPQGSPCLDIDAELALLLGPIREALAGSASFKNMFGGNAPAQVTVFLKWFHDEMKKEEASHA</sequence>
<gene>
    <name evidence="2" type="ORF">ASR47_1006223</name>
</gene>
<evidence type="ECO:0000313" key="3">
    <source>
        <dbReference type="Proteomes" id="UP000092713"/>
    </source>
</evidence>
<protein>
    <recommendedName>
        <fullName evidence="4">PLD-like domain-containing protein</fullName>
    </recommendedName>
</protein>
<dbReference type="RefSeq" id="WP_065308854.1">
    <property type="nucleotide sequence ID" value="NZ_LOCQ01000057.1"/>
</dbReference>
<keyword evidence="3" id="KW-1185">Reference proteome</keyword>
<dbReference type="STRING" id="1747903.ASR47_1006223"/>
<proteinExistence type="predicted"/>
<accession>A0A1A7C2T3</accession>
<evidence type="ECO:0008006" key="4">
    <source>
        <dbReference type="Google" id="ProtNLM"/>
    </source>
</evidence>
<organism evidence="2 3">
    <name type="scientific">Janthinobacterium psychrotolerans</name>
    <dbReference type="NCBI Taxonomy" id="1747903"/>
    <lineage>
        <taxon>Bacteria</taxon>
        <taxon>Pseudomonadati</taxon>
        <taxon>Pseudomonadota</taxon>
        <taxon>Betaproteobacteria</taxon>
        <taxon>Burkholderiales</taxon>
        <taxon>Oxalobacteraceae</taxon>
        <taxon>Janthinobacterium</taxon>
    </lineage>
</organism>
<evidence type="ECO:0000313" key="2">
    <source>
        <dbReference type="EMBL" id="OBV38623.1"/>
    </source>
</evidence>
<comment type="caution">
    <text evidence="2">The sequence shown here is derived from an EMBL/GenBank/DDBJ whole genome shotgun (WGS) entry which is preliminary data.</text>
</comment>
<dbReference type="AlphaFoldDB" id="A0A1A7C2T3"/>
<dbReference type="Gene3D" id="3.30.870.10">
    <property type="entry name" value="Endonuclease Chain A"/>
    <property type="match status" value="1"/>
</dbReference>
<dbReference type="OrthoDB" id="8769320at2"/>
<name>A0A1A7C2T3_9BURK</name>